<dbReference type="Proteomes" id="UP000476064">
    <property type="component" value="Chromosome"/>
</dbReference>
<sequence>MRKKSTYALLSVMLASVTVMSACSGNSNGGNGANGGGANAAANNGGAQTNAGTNAGSGNGANAGGAASGPPVTDLSFPDAFPAVPKAVDKSVYAYDDMSKSYDLDVMVSGSFNQPVPEDKVKEYLEQKFNVKLKFTSMNSDDLKNSVSVRFASGDEPDMVMMPDKNVALSLYNAGQLLDGKEVLPYMPQALEYVTKDYEKWATTKDDQLIGVPRYSVFPDNWSYFIRQDWLKEFGMSMPTNEDELFAYAKAVVEQDPNKNGKADTWLMGAAGAGNGWSMMDSLKSMYGHPSWNVEDGKINHPMLDGTTKRFLEFIKKLYDNKLLAPDWYTIGWEPFKAYSLNDQIGLVWYPGWNIVQEQYDAKKKDAAAANLWEPVPPMKSNDGKGGMYGPGGNPGGLFIFSKKLKDDPGKMMRLAHMLDTMIYPNENYWAVSQGGGPEIFPDDSTVKLNDDGTNVFFIKDSHIQKAKPEYQSLADWQFFGYTLIWQVYDDEPVGVTGSKWNQQIIAMPRYKNYDMNLTLDGPTSQKLTDFQNKNEIAFVLGKKSFDGWDKYVEEWKKAGGQKLIDDAAAQLGVAKP</sequence>
<dbReference type="PROSITE" id="PS51257">
    <property type="entry name" value="PROKAR_LIPOPROTEIN"/>
    <property type="match status" value="1"/>
</dbReference>
<dbReference type="Gene3D" id="3.40.190.10">
    <property type="entry name" value="Periplasmic binding protein-like II"/>
    <property type="match status" value="2"/>
</dbReference>
<protein>
    <submittedName>
        <fullName evidence="3">Extracellular solute-binding protein</fullName>
    </submittedName>
</protein>
<dbReference type="RefSeq" id="WP_162357295.1">
    <property type="nucleotide sequence ID" value="NZ_CP048209.1"/>
</dbReference>
<keyword evidence="2" id="KW-0732">Signal</keyword>
<dbReference type="EMBL" id="CP048209">
    <property type="protein sequence ID" value="QHT60856.1"/>
    <property type="molecule type" value="Genomic_DNA"/>
</dbReference>
<gene>
    <name evidence="3" type="ORF">GXP70_13480</name>
</gene>
<reference evidence="3 4" key="1">
    <citation type="submission" date="2020-01" db="EMBL/GenBank/DDBJ databases">
        <title>Paenibacillus sp. nov., isolated from tomato rhizosphere.</title>
        <authorList>
            <person name="Weon H.-Y."/>
            <person name="Lee S.A."/>
        </authorList>
    </citation>
    <scope>NUCLEOTIDE SEQUENCE [LARGE SCALE GENOMIC DNA]</scope>
    <source>
        <strain evidence="3 4">12200R-189</strain>
    </source>
</reference>
<evidence type="ECO:0000313" key="3">
    <source>
        <dbReference type="EMBL" id="QHT60856.1"/>
    </source>
</evidence>
<evidence type="ECO:0000256" key="2">
    <source>
        <dbReference type="SAM" id="SignalP"/>
    </source>
</evidence>
<organism evidence="3 4">
    <name type="scientific">Paenibacillus lycopersici</name>
    <dbReference type="NCBI Taxonomy" id="2704462"/>
    <lineage>
        <taxon>Bacteria</taxon>
        <taxon>Bacillati</taxon>
        <taxon>Bacillota</taxon>
        <taxon>Bacilli</taxon>
        <taxon>Bacillales</taxon>
        <taxon>Paenibacillaceae</taxon>
        <taxon>Paenibacillus</taxon>
    </lineage>
</organism>
<evidence type="ECO:0000256" key="1">
    <source>
        <dbReference type="SAM" id="MobiDB-lite"/>
    </source>
</evidence>
<dbReference type="Pfam" id="PF01547">
    <property type="entry name" value="SBP_bac_1"/>
    <property type="match status" value="1"/>
</dbReference>
<evidence type="ECO:0000313" key="4">
    <source>
        <dbReference type="Proteomes" id="UP000476064"/>
    </source>
</evidence>
<name>A0A6C0FUL8_9BACL</name>
<feature type="compositionally biased region" description="Gly residues" evidence="1">
    <location>
        <begin position="55"/>
        <end position="67"/>
    </location>
</feature>
<dbReference type="KEGG" id="plyc:GXP70_13480"/>
<dbReference type="AlphaFoldDB" id="A0A6C0FUL8"/>
<feature type="signal peptide" evidence="2">
    <location>
        <begin position="1"/>
        <end position="21"/>
    </location>
</feature>
<dbReference type="SUPFAM" id="SSF53850">
    <property type="entry name" value="Periplasmic binding protein-like II"/>
    <property type="match status" value="1"/>
</dbReference>
<accession>A0A6C0FUL8</accession>
<keyword evidence="4" id="KW-1185">Reference proteome</keyword>
<feature type="chain" id="PRO_5038621675" evidence="2">
    <location>
        <begin position="22"/>
        <end position="577"/>
    </location>
</feature>
<proteinExistence type="predicted"/>
<feature type="region of interest" description="Disordered" evidence="1">
    <location>
        <begin position="51"/>
        <end position="70"/>
    </location>
</feature>
<dbReference type="InterPro" id="IPR006059">
    <property type="entry name" value="SBP"/>
</dbReference>